<dbReference type="PANTHER" id="PTHR21549">
    <property type="entry name" value="MUTATED IN BLADDER CANCER 1"/>
    <property type="match status" value="1"/>
</dbReference>
<dbReference type="Proteomes" id="UP000193642">
    <property type="component" value="Unassembled WGS sequence"/>
</dbReference>
<name>A0A1Y2BNQ8_9FUNG</name>
<protein>
    <recommendedName>
        <fullName evidence="5">Coiled-coil domain-containing protein 112</fullName>
    </recommendedName>
</protein>
<dbReference type="PANTHER" id="PTHR21549:SF0">
    <property type="entry name" value="COILED-COIL DOMAIN-CONTAINING PROTEIN 112"/>
    <property type="match status" value="1"/>
</dbReference>
<feature type="region of interest" description="Disordered" evidence="2">
    <location>
        <begin position="56"/>
        <end position="88"/>
    </location>
</feature>
<proteinExistence type="predicted"/>
<evidence type="ECO:0000256" key="2">
    <source>
        <dbReference type="SAM" id="MobiDB-lite"/>
    </source>
</evidence>
<organism evidence="3 4">
    <name type="scientific">Rhizoclosmatium globosum</name>
    <dbReference type="NCBI Taxonomy" id="329046"/>
    <lineage>
        <taxon>Eukaryota</taxon>
        <taxon>Fungi</taxon>
        <taxon>Fungi incertae sedis</taxon>
        <taxon>Chytridiomycota</taxon>
        <taxon>Chytridiomycota incertae sedis</taxon>
        <taxon>Chytridiomycetes</taxon>
        <taxon>Chytridiales</taxon>
        <taxon>Chytriomycetaceae</taxon>
        <taxon>Rhizoclosmatium</taxon>
    </lineage>
</organism>
<keyword evidence="4" id="KW-1185">Reference proteome</keyword>
<sequence length="383" mass="44996">MRMIRQTMESVEQDISTFRDVTREKMDSLLLDETHLTKELLTITDRIESSFHATIDESDEPLAQDAAKAAEESSIPKQPPTQQDTESGLKEVKAFQRYLHRHGGYYGGWDDLSHTAYLTLRQKYGANNPKLVHACVSSIPGIGYPEAHAHEQWYRQFRELLEAKKEAIRVWRERKAAAAAKAEDEMRESQEVQRDISVVKMELEMEARERMKENLAVWKGKQEKLMHERKRMEKEERERREAEKERWRERNALLKEKVTQHAQEKAQQEAIQRQLMEEARLMEQSANEKAARQEMERLKQRDAELIELKKKRLAEKERAEKEREERLTKIRSLVSVEGVVDPTRVLQPTKNQLYRASATKEPTSFVALNQLPRRSVPTWRKGL</sequence>
<dbReference type="OrthoDB" id="2152435at2759"/>
<evidence type="ECO:0000313" key="3">
    <source>
        <dbReference type="EMBL" id="ORY36390.1"/>
    </source>
</evidence>
<keyword evidence="1" id="KW-0175">Coiled coil</keyword>
<accession>A0A1Y2BNQ8</accession>
<feature type="region of interest" description="Disordered" evidence="2">
    <location>
        <begin position="223"/>
        <end position="246"/>
    </location>
</feature>
<dbReference type="STRING" id="329046.A0A1Y2BNQ8"/>
<evidence type="ECO:0000313" key="4">
    <source>
        <dbReference type="Proteomes" id="UP000193642"/>
    </source>
</evidence>
<reference evidence="3 4" key="1">
    <citation type="submission" date="2016-07" db="EMBL/GenBank/DDBJ databases">
        <title>Pervasive Adenine N6-methylation of Active Genes in Fungi.</title>
        <authorList>
            <consortium name="DOE Joint Genome Institute"/>
            <person name="Mondo S.J."/>
            <person name="Dannebaum R.O."/>
            <person name="Kuo R.C."/>
            <person name="Labutti K."/>
            <person name="Haridas S."/>
            <person name="Kuo A."/>
            <person name="Salamov A."/>
            <person name="Ahrendt S.R."/>
            <person name="Lipzen A."/>
            <person name="Sullivan W."/>
            <person name="Andreopoulos W.B."/>
            <person name="Clum A."/>
            <person name="Lindquist E."/>
            <person name="Daum C."/>
            <person name="Ramamoorthy G.K."/>
            <person name="Gryganskyi A."/>
            <person name="Culley D."/>
            <person name="Magnuson J.K."/>
            <person name="James T.Y."/>
            <person name="O'Malley M.A."/>
            <person name="Stajich J.E."/>
            <person name="Spatafora J.W."/>
            <person name="Visel A."/>
            <person name="Grigoriev I.V."/>
        </authorList>
    </citation>
    <scope>NUCLEOTIDE SEQUENCE [LARGE SCALE GENOMIC DNA]</scope>
    <source>
        <strain evidence="3 4">JEL800</strain>
    </source>
</reference>
<evidence type="ECO:0000256" key="1">
    <source>
        <dbReference type="ARBA" id="ARBA00023054"/>
    </source>
</evidence>
<dbReference type="InterPro" id="IPR039902">
    <property type="entry name" value="CCDC148/CCDC112"/>
</dbReference>
<gene>
    <name evidence="3" type="ORF">BCR33DRAFT_770379</name>
</gene>
<comment type="caution">
    <text evidence="3">The sequence shown here is derived from an EMBL/GenBank/DDBJ whole genome shotgun (WGS) entry which is preliminary data.</text>
</comment>
<dbReference type="EMBL" id="MCGO01000056">
    <property type="protein sequence ID" value="ORY36390.1"/>
    <property type="molecule type" value="Genomic_DNA"/>
</dbReference>
<evidence type="ECO:0008006" key="5">
    <source>
        <dbReference type="Google" id="ProtNLM"/>
    </source>
</evidence>
<dbReference type="AlphaFoldDB" id="A0A1Y2BNQ8"/>